<organism evidence="2 3">
    <name type="scientific">Kalanchoe fedtschenkoi</name>
    <name type="common">Lavender scallops</name>
    <name type="synonym">South American air plant</name>
    <dbReference type="NCBI Taxonomy" id="63787"/>
    <lineage>
        <taxon>Eukaryota</taxon>
        <taxon>Viridiplantae</taxon>
        <taxon>Streptophyta</taxon>
        <taxon>Embryophyta</taxon>
        <taxon>Tracheophyta</taxon>
        <taxon>Spermatophyta</taxon>
        <taxon>Magnoliopsida</taxon>
        <taxon>eudicotyledons</taxon>
        <taxon>Gunneridae</taxon>
        <taxon>Pentapetalae</taxon>
        <taxon>Saxifragales</taxon>
        <taxon>Crassulaceae</taxon>
        <taxon>Kalanchoe</taxon>
    </lineage>
</organism>
<dbReference type="PANTHER" id="PTHR35477">
    <property type="entry name" value="OS06G0728500 PROTEIN"/>
    <property type="match status" value="1"/>
</dbReference>
<dbReference type="AlphaFoldDB" id="A0A7N0UTI4"/>
<name>A0A7N0UTI4_KALFE</name>
<evidence type="ECO:0000256" key="1">
    <source>
        <dbReference type="SAM" id="MobiDB-lite"/>
    </source>
</evidence>
<dbReference type="EnsemblPlants" id="Kaladp0084s0060.1.v1.1">
    <property type="protein sequence ID" value="Kaladp0084s0060.1.v1.1.CDS.1"/>
    <property type="gene ID" value="Kaladp0084s0060.v1.1"/>
</dbReference>
<reference evidence="2" key="1">
    <citation type="submission" date="2021-01" db="UniProtKB">
        <authorList>
            <consortium name="EnsemblPlants"/>
        </authorList>
    </citation>
    <scope>IDENTIFICATION</scope>
</reference>
<feature type="compositionally biased region" description="Basic and acidic residues" evidence="1">
    <location>
        <begin position="147"/>
        <end position="162"/>
    </location>
</feature>
<dbReference type="Gramene" id="Kaladp0084s0060.1.v1.1">
    <property type="protein sequence ID" value="Kaladp0084s0060.1.v1.1.CDS.1"/>
    <property type="gene ID" value="Kaladp0084s0060.v1.1"/>
</dbReference>
<dbReference type="OMA" id="PWKEENI"/>
<evidence type="ECO:0000313" key="2">
    <source>
        <dbReference type="EnsemblPlants" id="Kaladp0084s0060.1.v1.1.CDS.1"/>
    </source>
</evidence>
<feature type="region of interest" description="Disordered" evidence="1">
    <location>
        <begin position="124"/>
        <end position="209"/>
    </location>
</feature>
<proteinExistence type="predicted"/>
<dbReference type="PANTHER" id="PTHR35477:SF1">
    <property type="entry name" value="OS06G0728500 PROTEIN"/>
    <property type="match status" value="1"/>
</dbReference>
<feature type="compositionally biased region" description="Low complexity" evidence="1">
    <location>
        <begin position="170"/>
        <end position="182"/>
    </location>
</feature>
<protein>
    <submittedName>
        <fullName evidence="2">Uncharacterized protein</fullName>
    </submittedName>
</protein>
<keyword evidence="3" id="KW-1185">Reference proteome</keyword>
<dbReference type="Proteomes" id="UP000594263">
    <property type="component" value="Unplaced"/>
</dbReference>
<sequence>MEGNNLCDFVQLDEDVLPPPRKRLLAGYKKLNSIGQSHVSKSASPPPTELDTCVKNLLSSRSSGSSSRSFEEIAETSREAALAAAKVAEAARTAAEDKAAIAARAIAAAKSALELVAALSEEASAWGRDSKKNKSKKQVTAQLLHKKHDEVGNDKADEETARKLHQVIYSSSRLSNHSPPSSDSKRYKHKRTKISPVIGKPSFPMAKIH</sequence>
<accession>A0A7N0UTI4</accession>
<evidence type="ECO:0000313" key="3">
    <source>
        <dbReference type="Proteomes" id="UP000594263"/>
    </source>
</evidence>